<keyword evidence="1" id="KW-0812">Transmembrane</keyword>
<evidence type="ECO:0000313" key="3">
    <source>
        <dbReference type="Proteomes" id="UP000226592"/>
    </source>
</evidence>
<organism evidence="2 3">
    <name type="scientific">Candidatus Iainarchaeum sp</name>
    <dbReference type="NCBI Taxonomy" id="3101447"/>
    <lineage>
        <taxon>Archaea</taxon>
        <taxon>Candidatus Iainarchaeota</taxon>
        <taxon>Candidatus Iainarchaeia</taxon>
        <taxon>Candidatus Iainarchaeales</taxon>
        <taxon>Candidatus Iainarchaeaceae</taxon>
        <taxon>Candidatus Iainarchaeum</taxon>
    </lineage>
</organism>
<proteinExistence type="predicted"/>
<accession>A0A2D6LZW6</accession>
<sequence>MKAHIFLGLMVLCLMQLALADDPVIDPVVDPVDEPASESEASVFDFTLNKLDFDKGEYLEVTGTADTNVTITILNEGRMVFKRSVLLDGKNFALSHKIDLLDPSGPWEITVGDGNTQITKEVSVSQTRESAFLAVTFLSPTPTFFKRTDSIDIILRITDVGQPVDAALVYFWGIDGGKINIPHRDEAIYSYTYRIPENAELGEWGIKAVSFSRREIASIGGESTINVIIQPIQLAAKVFEPVERDFYFDSPLNLRVGFFYADDTTLMDGNVVAVLSQGIRSWELPMQLDEAGYFFVSIPTSALENKVLNVVVKANDGLGNSSEQFVQFEPQGYLSHFLRKNALFIGLPLIFLIALTVFWYKKSRVFLHKKDLLTGQKKFISLKKKNQQNYFKNRSISRSVFDKNEAEIDIKLRHIELELEKIAEQEASPKQK</sequence>
<feature type="transmembrane region" description="Helical" evidence="1">
    <location>
        <begin position="342"/>
        <end position="360"/>
    </location>
</feature>
<name>A0A2D6LZW6_9ARCH</name>
<dbReference type="EMBL" id="NZBU01000001">
    <property type="protein sequence ID" value="MAG21717.1"/>
    <property type="molecule type" value="Genomic_DNA"/>
</dbReference>
<comment type="caution">
    <text evidence="2">The sequence shown here is derived from an EMBL/GenBank/DDBJ whole genome shotgun (WGS) entry which is preliminary data.</text>
</comment>
<evidence type="ECO:0000256" key="1">
    <source>
        <dbReference type="SAM" id="Phobius"/>
    </source>
</evidence>
<keyword evidence="1" id="KW-1133">Transmembrane helix</keyword>
<dbReference type="AlphaFoldDB" id="A0A2D6LZW6"/>
<reference evidence="3" key="1">
    <citation type="submission" date="2017-09" db="EMBL/GenBank/DDBJ databases">
        <title>The Reconstruction of 2,631 Draft Metagenome-Assembled Genomes from the Global Oceans.</title>
        <authorList>
            <person name="Tully B.J."/>
            <person name="Graham E.D."/>
            <person name="Heidelberg J.F."/>
        </authorList>
    </citation>
    <scope>NUCLEOTIDE SEQUENCE [LARGE SCALE GENOMIC DNA]</scope>
</reference>
<gene>
    <name evidence="2" type="ORF">CL943_00230</name>
</gene>
<dbReference type="Proteomes" id="UP000226592">
    <property type="component" value="Unassembled WGS sequence"/>
</dbReference>
<keyword evidence="1" id="KW-0472">Membrane</keyword>
<protein>
    <submittedName>
        <fullName evidence="2">Uncharacterized protein</fullName>
    </submittedName>
</protein>
<evidence type="ECO:0000313" key="2">
    <source>
        <dbReference type="EMBL" id="MAG21717.1"/>
    </source>
</evidence>